<evidence type="ECO:0000313" key="2">
    <source>
        <dbReference type="EMBL" id="MFC0686519.1"/>
    </source>
</evidence>
<evidence type="ECO:0000259" key="1">
    <source>
        <dbReference type="Pfam" id="PF13372"/>
    </source>
</evidence>
<keyword evidence="3" id="KW-1185">Reference proteome</keyword>
<evidence type="ECO:0000313" key="3">
    <source>
        <dbReference type="Proteomes" id="UP001589858"/>
    </source>
</evidence>
<protein>
    <submittedName>
        <fullName evidence="2">Alginate export family protein</fullName>
    </submittedName>
</protein>
<feature type="domain" description="Alginate export" evidence="1">
    <location>
        <begin position="79"/>
        <end position="475"/>
    </location>
</feature>
<dbReference type="EMBL" id="JBHLTM010000070">
    <property type="protein sequence ID" value="MFC0686519.1"/>
    <property type="molecule type" value="Genomic_DNA"/>
</dbReference>
<dbReference type="InterPro" id="IPR025388">
    <property type="entry name" value="Alginate_export_dom"/>
</dbReference>
<comment type="caution">
    <text evidence="2">The sequence shown here is derived from an EMBL/GenBank/DDBJ whole genome shotgun (WGS) entry which is preliminary data.</text>
</comment>
<gene>
    <name evidence="2" type="ORF">ACFFF8_18190</name>
</gene>
<dbReference type="RefSeq" id="WP_267222592.1">
    <property type="nucleotide sequence ID" value="NZ_JAPCWC010000016.1"/>
</dbReference>
<name>A0ABV6SBC7_9SPHN</name>
<reference evidence="2 3" key="1">
    <citation type="submission" date="2024-09" db="EMBL/GenBank/DDBJ databases">
        <authorList>
            <person name="Sun Q."/>
            <person name="Mori K."/>
        </authorList>
    </citation>
    <scope>NUCLEOTIDE SEQUENCE [LARGE SCALE GENOMIC DNA]</scope>
    <source>
        <strain evidence="2 3">CICC 11035S</strain>
    </source>
</reference>
<dbReference type="Proteomes" id="UP001589858">
    <property type="component" value="Unassembled WGS sequence"/>
</dbReference>
<proteinExistence type="predicted"/>
<sequence length="493" mass="53724">MKRETAMRAIAQGTTPAIIHGANRRAVGVAGRVSGRVAGRVGVVIGAVALLGGTAGVAHAREGLLEQAIGAPEGLTITGGVRARVEGIDGQFRPGKAEDDLMFSLKTTLQVEYDGGPFRVGGELWDARAYNEHANSSAGTTEVNAMEMVQAYLGLDFKTGARSEARLTAGRFTMNLGSRRLIARQAFRNSTNAFTGVNFAWKDSRGDQITALWAMPQQRLPDDANGIHDNAVHWDRESTDLQVWGAHLTKGRVLGGVAEVYGFGLDERDSPEVQTRNRHLFTAGARLYRKPKAGRFDYDLEGAYQFGRTRLTTSPSDRTDLDVSAYFIHAEAGRTFAGGWQPRLSLDFDLDSGARQGSKSYNRFDTLFGARRFDFGPTGLYGAVGRFNVLSGGVRGEVKPDAKSDVMVMYRALWLASRTDSFGSTGVRDASGQSGRFAGNQIEARYRRTLVPDMLHVDTGVAYLAKGRFLKQAPNAPQTGDTKYGYFDLYFDF</sequence>
<dbReference type="Pfam" id="PF13372">
    <property type="entry name" value="Alginate_exp"/>
    <property type="match status" value="1"/>
</dbReference>
<organism evidence="2 3">
    <name type="scientific">Novosphingobium clariflavum</name>
    <dbReference type="NCBI Taxonomy" id="2029884"/>
    <lineage>
        <taxon>Bacteria</taxon>
        <taxon>Pseudomonadati</taxon>
        <taxon>Pseudomonadota</taxon>
        <taxon>Alphaproteobacteria</taxon>
        <taxon>Sphingomonadales</taxon>
        <taxon>Sphingomonadaceae</taxon>
        <taxon>Novosphingobium</taxon>
    </lineage>
</organism>
<accession>A0ABV6SBC7</accession>